<evidence type="ECO:0000256" key="4">
    <source>
        <dbReference type="ARBA" id="ARBA00022630"/>
    </source>
</evidence>
<organism evidence="9 10">
    <name type="scientific">Glaciecola petra</name>
    <dbReference type="NCBI Taxonomy" id="3075602"/>
    <lineage>
        <taxon>Bacteria</taxon>
        <taxon>Pseudomonadati</taxon>
        <taxon>Pseudomonadota</taxon>
        <taxon>Gammaproteobacteria</taxon>
        <taxon>Alteromonadales</taxon>
        <taxon>Alteromonadaceae</taxon>
        <taxon>Glaciecola</taxon>
    </lineage>
</organism>
<evidence type="ECO:0000256" key="6">
    <source>
        <dbReference type="ARBA" id="ARBA00022991"/>
    </source>
</evidence>
<comment type="similarity">
    <text evidence="3">Belongs to the DNA photolyase class-1 family.</text>
</comment>
<dbReference type="GO" id="GO:0003904">
    <property type="term" value="F:deoxyribodipyrimidine photo-lyase activity"/>
    <property type="evidence" value="ECO:0007669"/>
    <property type="project" value="UniProtKB-EC"/>
</dbReference>
<keyword evidence="4 7" id="KW-0285">Flavoprotein</keyword>
<dbReference type="InterPro" id="IPR005101">
    <property type="entry name" value="Cryptochr/Photolyase_FAD-bd"/>
</dbReference>
<name>A0ABU2ZP82_9ALTE</name>
<dbReference type="EMBL" id="JAVRHX010000001">
    <property type="protein sequence ID" value="MDT0594231.1"/>
    <property type="molecule type" value="Genomic_DNA"/>
</dbReference>
<comment type="caution">
    <text evidence="9">The sequence shown here is derived from an EMBL/GenBank/DDBJ whole genome shotgun (WGS) entry which is preliminary data.</text>
</comment>
<dbReference type="Gene3D" id="1.10.579.10">
    <property type="entry name" value="DNA Cyclobutane Dipyrimidine Photolyase, subunit A, domain 3"/>
    <property type="match status" value="1"/>
</dbReference>
<dbReference type="RefSeq" id="WP_311368280.1">
    <property type="nucleotide sequence ID" value="NZ_JAVRHX010000001.1"/>
</dbReference>
<dbReference type="SUPFAM" id="SSF48173">
    <property type="entry name" value="Cryptochrome/photolyase FAD-binding domain"/>
    <property type="match status" value="1"/>
</dbReference>
<dbReference type="InterPro" id="IPR006050">
    <property type="entry name" value="DNA_photolyase_N"/>
</dbReference>
<evidence type="ECO:0000256" key="3">
    <source>
        <dbReference type="ARBA" id="ARBA00005862"/>
    </source>
</evidence>
<comment type="similarity">
    <text evidence="7">Belongs to the DNA photolyase family.</text>
</comment>
<dbReference type="InterPro" id="IPR036155">
    <property type="entry name" value="Crypto/Photolyase_N_sf"/>
</dbReference>
<comment type="cofactor">
    <cofactor evidence="2">
        <name>FAD</name>
        <dbReference type="ChEBI" id="CHEBI:57692"/>
    </cofactor>
</comment>
<evidence type="ECO:0000259" key="8">
    <source>
        <dbReference type="PROSITE" id="PS51645"/>
    </source>
</evidence>
<dbReference type="PROSITE" id="PS51645">
    <property type="entry name" value="PHR_CRY_ALPHA_BETA"/>
    <property type="match status" value="1"/>
</dbReference>
<reference evidence="9 10" key="1">
    <citation type="submission" date="2023-09" db="EMBL/GenBank/DDBJ databases">
        <authorList>
            <person name="Rey-Velasco X."/>
        </authorList>
    </citation>
    <scope>NUCLEOTIDE SEQUENCE [LARGE SCALE GENOMIC DNA]</scope>
    <source>
        <strain evidence="9 10">P117</strain>
    </source>
</reference>
<dbReference type="Gene3D" id="3.40.50.620">
    <property type="entry name" value="HUPs"/>
    <property type="match status" value="1"/>
</dbReference>
<evidence type="ECO:0000256" key="7">
    <source>
        <dbReference type="RuleBase" id="RU004182"/>
    </source>
</evidence>
<dbReference type="InterPro" id="IPR002081">
    <property type="entry name" value="Cryptochrome/DNA_photolyase_1"/>
</dbReference>
<keyword evidence="10" id="KW-1185">Reference proteome</keyword>
<dbReference type="Proteomes" id="UP001253545">
    <property type="component" value="Unassembled WGS sequence"/>
</dbReference>
<dbReference type="SUPFAM" id="SSF52425">
    <property type="entry name" value="Cryptochrome/photolyase, N-terminal domain"/>
    <property type="match status" value="1"/>
</dbReference>
<protein>
    <submittedName>
        <fullName evidence="9">Deoxyribodipyrimidine photo-lyase</fullName>
        <ecNumber evidence="9">4.1.99.3</ecNumber>
    </submittedName>
</protein>
<evidence type="ECO:0000256" key="5">
    <source>
        <dbReference type="ARBA" id="ARBA00022827"/>
    </source>
</evidence>
<gene>
    <name evidence="9" type="ORF">RM552_05190</name>
</gene>
<accession>A0ABU2ZP82</accession>
<evidence type="ECO:0000313" key="9">
    <source>
        <dbReference type="EMBL" id="MDT0594231.1"/>
    </source>
</evidence>
<evidence type="ECO:0000313" key="10">
    <source>
        <dbReference type="Proteomes" id="UP001253545"/>
    </source>
</evidence>
<dbReference type="EC" id="4.1.99.3" evidence="9"/>
<dbReference type="PRINTS" id="PR00147">
    <property type="entry name" value="DNAPHOTLYASE"/>
</dbReference>
<dbReference type="Pfam" id="PF00875">
    <property type="entry name" value="DNA_photolyase"/>
    <property type="match status" value="1"/>
</dbReference>
<proteinExistence type="inferred from homology"/>
<dbReference type="PANTHER" id="PTHR11455">
    <property type="entry name" value="CRYPTOCHROME"/>
    <property type="match status" value="1"/>
</dbReference>
<keyword evidence="9" id="KW-0456">Lyase</keyword>
<dbReference type="Gene3D" id="1.25.40.80">
    <property type="match status" value="1"/>
</dbReference>
<evidence type="ECO:0000256" key="2">
    <source>
        <dbReference type="ARBA" id="ARBA00001974"/>
    </source>
</evidence>
<sequence length="485" mass="55444">MTQALVWFRQDLRIKDNPALANANQIGNVLPVYIFDDTVPEEGSMGGASRWFLHHALESLNKALDNKLLIFKGDPKEIIPSLCKSAQCQHVFWNRMYEPWAISRDSIIKTTLKSMDINATSSNGSLLWEPMSVLKKDGTPYKVYTPFYKNGCLKQAPPRYPVNTHHTKFAESSVEFPDLARLTISDLQLLPKIKWDEKFYEMWDVSENGAQDKLAHFITSSIDNYDEQRNIPSVEGTSLLSPYLHFGLISPNQTWYAVVDAFEGIDSAKERKGVGVYLSELGWREFSYYLLFHFNHIQRENFNSKFNIFPWKNDTQSKQDLTAWQTGNTGIPIVDAGMRELYKTGYMHNRVRMIVGSFLVKNLLIDWRRGERWFWDCLVDADTASNAAGWQWVAGSGADAAPFFRIFNPILQGEKFDKQGEYVKTYCPELSNLPNKYIHKPWDAPPIILAEAGITLGEDYPHPIADLSATRKRALDAYSSIKKAV</sequence>
<evidence type="ECO:0000256" key="1">
    <source>
        <dbReference type="ARBA" id="ARBA00001932"/>
    </source>
</evidence>
<keyword evidence="5 7" id="KW-0274">FAD</keyword>
<dbReference type="InterPro" id="IPR036134">
    <property type="entry name" value="Crypto/Photolyase_FAD-like_sf"/>
</dbReference>
<dbReference type="PANTHER" id="PTHR11455:SF9">
    <property type="entry name" value="CRYPTOCHROME CIRCADIAN CLOCK 5 ISOFORM X1"/>
    <property type="match status" value="1"/>
</dbReference>
<dbReference type="Pfam" id="PF03441">
    <property type="entry name" value="FAD_binding_7"/>
    <property type="match status" value="1"/>
</dbReference>
<dbReference type="InterPro" id="IPR014729">
    <property type="entry name" value="Rossmann-like_a/b/a_fold"/>
</dbReference>
<dbReference type="PROSITE" id="PS00394">
    <property type="entry name" value="DNA_PHOTOLYASES_1_1"/>
    <property type="match status" value="1"/>
</dbReference>
<feature type="domain" description="Photolyase/cryptochrome alpha/beta" evidence="8">
    <location>
        <begin position="2"/>
        <end position="127"/>
    </location>
</feature>
<comment type="cofactor">
    <cofactor evidence="1">
        <name>(6R)-5,10-methylene-5,6,7,8-tetrahydrofolate</name>
        <dbReference type="ChEBI" id="CHEBI:15636"/>
    </cofactor>
</comment>
<keyword evidence="6 7" id="KW-0157">Chromophore</keyword>
<dbReference type="InterPro" id="IPR018394">
    <property type="entry name" value="DNA_photolyase_1_CS_C"/>
</dbReference>